<dbReference type="GO" id="GO:0005524">
    <property type="term" value="F:ATP binding"/>
    <property type="evidence" value="ECO:0007669"/>
    <property type="project" value="UniProtKB-KW"/>
</dbReference>
<dbReference type="CDD" id="cd03221">
    <property type="entry name" value="ABCF_EF-3"/>
    <property type="match status" value="2"/>
</dbReference>
<feature type="domain" description="ABC transporter" evidence="3">
    <location>
        <begin position="4"/>
        <end position="256"/>
    </location>
</feature>
<sequence length="515" mass="57958">MSLLKVESLSHSFIDKVLYENASFDLYKGEHMGIVGQNGAGKSTLMKILVGEIISDKGSIKWQPNIQIGHLDQYAEIDGSYTISQYVKRAFYDLFEMEKRMNKLYEESAMTGDENQLLKAAEIQEQLEARDFYSVDSVINKVAAGLGIDAIGMDRVIDELSGGQRAKVILAKLLLEEPTILLLDEPTNFLDKGHVEWLANYLVNFEGAFIVVSHDFDFLEKVTSCICDVEFGTVKKYCGKYSDFVRQKEHLRKDYIRQYYAQQKKIEKTEEYIRRNIAGVNSKIAQGRRKQLQRMEKIAPPSVTHKPSIHFQELPISVQTVLEVNNLEVGYDFALLPKLNFSVMGGQKLVITGFNGVGKSTLLKTIVGTISSIAGEFHFSEQIKIGYYEQDLNWNNDNLTPLQIISEQFPKLNVKEVRHHLAACGVKDTHVSQEIRTLSGGEQSKVKLCGLLLSPCNFLILDEPTNHLDAEAKGALQKALIQFKGSIILVSHEASFYLDWADSIFNIETGLVKGV</sequence>
<dbReference type="Gene3D" id="3.40.50.300">
    <property type="entry name" value="P-loop containing nucleotide triphosphate hydrolases"/>
    <property type="match status" value="2"/>
</dbReference>
<dbReference type="Pfam" id="PF00005">
    <property type="entry name" value="ABC_tran"/>
    <property type="match status" value="2"/>
</dbReference>
<dbReference type="PANTHER" id="PTHR42855:SF2">
    <property type="entry name" value="DRUG RESISTANCE ABC TRANSPORTER,ATP-BINDING PROTEIN"/>
    <property type="match status" value="1"/>
</dbReference>
<dbReference type="PROSITE" id="PS00211">
    <property type="entry name" value="ABC_TRANSPORTER_1"/>
    <property type="match status" value="2"/>
</dbReference>
<dbReference type="Pfam" id="PF12848">
    <property type="entry name" value="ABC_tran_Xtn"/>
    <property type="match status" value="1"/>
</dbReference>
<protein>
    <submittedName>
        <fullName evidence="4">ABC transporter ATP-binding protein</fullName>
    </submittedName>
</protein>
<evidence type="ECO:0000259" key="3">
    <source>
        <dbReference type="PROSITE" id="PS50893"/>
    </source>
</evidence>
<dbReference type="SMART" id="SM00382">
    <property type="entry name" value="AAA"/>
    <property type="match status" value="2"/>
</dbReference>
<evidence type="ECO:0000313" key="5">
    <source>
        <dbReference type="Proteomes" id="UP000223472"/>
    </source>
</evidence>
<dbReference type="InterPro" id="IPR032781">
    <property type="entry name" value="ABC_tran_Xtn"/>
</dbReference>
<dbReference type="PROSITE" id="PS50893">
    <property type="entry name" value="ABC_TRANSPORTER_2"/>
    <property type="match status" value="2"/>
</dbReference>
<comment type="caution">
    <text evidence="4">The sequence shown here is derived from an EMBL/GenBank/DDBJ whole genome shotgun (WGS) entry which is preliminary data.</text>
</comment>
<name>A0A2B6KPX7_9BACI</name>
<dbReference type="InterPro" id="IPR027417">
    <property type="entry name" value="P-loop_NTPase"/>
</dbReference>
<keyword evidence="1" id="KW-0547">Nucleotide-binding</keyword>
<dbReference type="SUPFAM" id="SSF52540">
    <property type="entry name" value="P-loop containing nucleoside triphosphate hydrolases"/>
    <property type="match status" value="2"/>
</dbReference>
<dbReference type="AlphaFoldDB" id="A0A2B6KPX7"/>
<evidence type="ECO:0000256" key="2">
    <source>
        <dbReference type="ARBA" id="ARBA00022840"/>
    </source>
</evidence>
<dbReference type="EMBL" id="NVIY01000011">
    <property type="protein sequence ID" value="PGD38180.1"/>
    <property type="molecule type" value="Genomic_DNA"/>
</dbReference>
<gene>
    <name evidence="4" type="ORF">COM27_05855</name>
</gene>
<evidence type="ECO:0000313" key="4">
    <source>
        <dbReference type="EMBL" id="PGD38180.1"/>
    </source>
</evidence>
<dbReference type="InterPro" id="IPR003439">
    <property type="entry name" value="ABC_transporter-like_ATP-bd"/>
</dbReference>
<organism evidence="4 5">
    <name type="scientific">Bacillus wiedmannii</name>
    <dbReference type="NCBI Taxonomy" id="1890302"/>
    <lineage>
        <taxon>Bacteria</taxon>
        <taxon>Bacillati</taxon>
        <taxon>Bacillota</taxon>
        <taxon>Bacilli</taxon>
        <taxon>Bacillales</taxon>
        <taxon>Bacillaceae</taxon>
        <taxon>Bacillus</taxon>
        <taxon>Bacillus cereus group</taxon>
    </lineage>
</organism>
<dbReference type="Proteomes" id="UP000223472">
    <property type="component" value="Unassembled WGS sequence"/>
</dbReference>
<accession>A0A2B6KPX7</accession>
<dbReference type="InterPro" id="IPR051309">
    <property type="entry name" value="ABCF_ATPase"/>
</dbReference>
<dbReference type="RefSeq" id="WP_098653610.1">
    <property type="nucleotide sequence ID" value="NZ_JARPPR010000008.1"/>
</dbReference>
<reference evidence="4 5" key="1">
    <citation type="submission" date="2017-09" db="EMBL/GenBank/DDBJ databases">
        <title>Large-scale bioinformatics analysis of Bacillus genomes uncovers conserved roles of natural products in bacterial physiology.</title>
        <authorList>
            <consortium name="Agbiome Team Llc"/>
            <person name="Bleich R.M."/>
            <person name="Grubbs K.J."/>
            <person name="Santa Maria K.C."/>
            <person name="Allen S.E."/>
            <person name="Farag S."/>
            <person name="Shank E.A."/>
            <person name="Bowers A."/>
        </authorList>
    </citation>
    <scope>NUCLEOTIDE SEQUENCE [LARGE SCALE GENOMIC DNA]</scope>
    <source>
        <strain evidence="4 5">AFS065610</strain>
    </source>
</reference>
<evidence type="ECO:0000256" key="1">
    <source>
        <dbReference type="ARBA" id="ARBA00022741"/>
    </source>
</evidence>
<dbReference type="PANTHER" id="PTHR42855">
    <property type="entry name" value="ABC TRANSPORTER ATP-BINDING SUBUNIT"/>
    <property type="match status" value="1"/>
</dbReference>
<dbReference type="GO" id="GO:0016887">
    <property type="term" value="F:ATP hydrolysis activity"/>
    <property type="evidence" value="ECO:0007669"/>
    <property type="project" value="InterPro"/>
</dbReference>
<feature type="domain" description="ABC transporter" evidence="3">
    <location>
        <begin position="316"/>
        <end position="515"/>
    </location>
</feature>
<dbReference type="InterPro" id="IPR017871">
    <property type="entry name" value="ABC_transporter-like_CS"/>
</dbReference>
<dbReference type="FunFam" id="3.40.50.300:FF:000011">
    <property type="entry name" value="Putative ABC transporter ATP-binding component"/>
    <property type="match status" value="1"/>
</dbReference>
<proteinExistence type="predicted"/>
<dbReference type="InterPro" id="IPR003593">
    <property type="entry name" value="AAA+_ATPase"/>
</dbReference>
<keyword evidence="2 4" id="KW-0067">ATP-binding</keyword>